<evidence type="ECO:0000256" key="5">
    <source>
        <dbReference type="ARBA" id="ARBA00041575"/>
    </source>
</evidence>
<dbReference type="GO" id="GO:0006986">
    <property type="term" value="P:response to unfolded protein"/>
    <property type="evidence" value="ECO:0007669"/>
    <property type="project" value="UniProtKB-KW"/>
</dbReference>
<evidence type="ECO:0000256" key="6">
    <source>
        <dbReference type="ARBA" id="ARBA00046062"/>
    </source>
</evidence>
<feature type="compositionally biased region" description="Low complexity" evidence="7">
    <location>
        <begin position="119"/>
        <end position="141"/>
    </location>
</feature>
<dbReference type="GO" id="GO:0036503">
    <property type="term" value="P:ERAD pathway"/>
    <property type="evidence" value="ECO:0007669"/>
    <property type="project" value="TreeGrafter"/>
</dbReference>
<evidence type="ECO:0000256" key="1">
    <source>
        <dbReference type="ARBA" id="ARBA00004406"/>
    </source>
</evidence>
<gene>
    <name evidence="9" type="ORF">V1264_008476</name>
</gene>
<feature type="compositionally biased region" description="Polar residues" evidence="7">
    <location>
        <begin position="463"/>
        <end position="473"/>
    </location>
</feature>
<accession>A0AAN9AT58</accession>
<dbReference type="InterPro" id="IPR001012">
    <property type="entry name" value="UBX_dom"/>
</dbReference>
<dbReference type="PANTHER" id="PTHR46424:SF1">
    <property type="entry name" value="UBX DOMAIN-CONTAINING PROTEIN 4"/>
    <property type="match status" value="1"/>
</dbReference>
<reference evidence="9 10" key="1">
    <citation type="submission" date="2024-02" db="EMBL/GenBank/DDBJ databases">
        <title>Chromosome-scale genome assembly of the rough periwinkle Littorina saxatilis.</title>
        <authorList>
            <person name="De Jode A."/>
            <person name="Faria R."/>
            <person name="Formenti G."/>
            <person name="Sims Y."/>
            <person name="Smith T.P."/>
            <person name="Tracey A."/>
            <person name="Wood J.M.D."/>
            <person name="Zagrodzka Z.B."/>
            <person name="Johannesson K."/>
            <person name="Butlin R.K."/>
            <person name="Leder E.H."/>
        </authorList>
    </citation>
    <scope>NUCLEOTIDE SEQUENCE [LARGE SCALE GENOMIC DNA]</scope>
    <source>
        <strain evidence="9">Snail1</strain>
        <tissue evidence="9">Muscle</tissue>
    </source>
</reference>
<comment type="function">
    <text evidence="6">Involved in endoplasmic reticulum-associated protein degradation (ERAD). Acts as a platform to recruit both UBQLN1 and VCP to the ER during ERAD.</text>
</comment>
<name>A0AAN9AT58_9CAEN</name>
<dbReference type="SUPFAM" id="SSF54236">
    <property type="entry name" value="Ubiquitin-like"/>
    <property type="match status" value="1"/>
</dbReference>
<organism evidence="9 10">
    <name type="scientific">Littorina saxatilis</name>
    <dbReference type="NCBI Taxonomy" id="31220"/>
    <lineage>
        <taxon>Eukaryota</taxon>
        <taxon>Metazoa</taxon>
        <taxon>Spiralia</taxon>
        <taxon>Lophotrochozoa</taxon>
        <taxon>Mollusca</taxon>
        <taxon>Gastropoda</taxon>
        <taxon>Caenogastropoda</taxon>
        <taxon>Littorinimorpha</taxon>
        <taxon>Littorinoidea</taxon>
        <taxon>Littorinidae</taxon>
        <taxon>Littorina</taxon>
    </lineage>
</organism>
<dbReference type="PROSITE" id="PS50033">
    <property type="entry name" value="UBX"/>
    <property type="match status" value="1"/>
</dbReference>
<dbReference type="SMART" id="SM00166">
    <property type="entry name" value="UBX"/>
    <property type="match status" value="1"/>
</dbReference>
<comment type="subcellular location">
    <subcellularLocation>
        <location evidence="1">Endoplasmic reticulum membrane</location>
        <topology evidence="1">Peripheral membrane protein</topology>
    </subcellularLocation>
</comment>
<dbReference type="InterPro" id="IPR036249">
    <property type="entry name" value="Thioredoxin-like_sf"/>
</dbReference>
<dbReference type="PANTHER" id="PTHR46424">
    <property type="entry name" value="UBX DOMAIN-CONTAINING PROTEIN 4"/>
    <property type="match status" value="1"/>
</dbReference>
<feature type="region of interest" description="Disordered" evidence="7">
    <location>
        <begin position="256"/>
        <end position="277"/>
    </location>
</feature>
<dbReference type="EMBL" id="JBAMIC010000021">
    <property type="protein sequence ID" value="KAK7092783.1"/>
    <property type="molecule type" value="Genomic_DNA"/>
</dbReference>
<evidence type="ECO:0000256" key="2">
    <source>
        <dbReference type="ARBA" id="ARBA00023230"/>
    </source>
</evidence>
<dbReference type="Proteomes" id="UP001374579">
    <property type="component" value="Unassembled WGS sequence"/>
</dbReference>
<evidence type="ECO:0000256" key="3">
    <source>
        <dbReference type="ARBA" id="ARBA00038812"/>
    </source>
</evidence>
<feature type="compositionally biased region" description="Polar residues" evidence="7">
    <location>
        <begin position="142"/>
        <end position="153"/>
    </location>
</feature>
<comment type="subunit">
    <text evidence="3">Directly interacts with VCP. Interacts with UBQLN1. Forms a complex with VCP and UBQLN1.</text>
</comment>
<evidence type="ECO:0000256" key="7">
    <source>
        <dbReference type="SAM" id="MobiDB-lite"/>
    </source>
</evidence>
<protein>
    <recommendedName>
        <fullName evidence="4">UBX domain-containing protein 4</fullName>
    </recommendedName>
    <alternativeName>
        <fullName evidence="5">UBX domain-containing protein 2</fullName>
    </alternativeName>
</protein>
<keyword evidence="2" id="KW-0834">Unfolded protein response</keyword>
<dbReference type="GO" id="GO:0005789">
    <property type="term" value="C:endoplasmic reticulum membrane"/>
    <property type="evidence" value="ECO:0007669"/>
    <property type="project" value="UniProtKB-SubCell"/>
</dbReference>
<feature type="compositionally biased region" description="Basic and acidic residues" evidence="7">
    <location>
        <begin position="166"/>
        <end position="177"/>
    </location>
</feature>
<evidence type="ECO:0000259" key="8">
    <source>
        <dbReference type="PROSITE" id="PS50033"/>
    </source>
</evidence>
<dbReference type="Pfam" id="PF00789">
    <property type="entry name" value="UBX"/>
    <property type="match status" value="1"/>
</dbReference>
<keyword evidence="10" id="KW-1185">Reference proteome</keyword>
<evidence type="ECO:0000313" key="10">
    <source>
        <dbReference type="Proteomes" id="UP001374579"/>
    </source>
</evidence>
<evidence type="ECO:0000256" key="4">
    <source>
        <dbReference type="ARBA" id="ARBA00040925"/>
    </source>
</evidence>
<dbReference type="InterPro" id="IPR029071">
    <property type="entry name" value="Ubiquitin-like_domsf"/>
</dbReference>
<dbReference type="CDD" id="cd16117">
    <property type="entry name" value="UBX_UBXN4"/>
    <property type="match status" value="1"/>
</dbReference>
<feature type="compositionally biased region" description="Low complexity" evidence="7">
    <location>
        <begin position="416"/>
        <end position="431"/>
    </location>
</feature>
<proteinExistence type="predicted"/>
<dbReference type="SUPFAM" id="SSF52833">
    <property type="entry name" value="Thioredoxin-like"/>
    <property type="match status" value="1"/>
</dbReference>
<feature type="region of interest" description="Disordered" evidence="7">
    <location>
        <begin position="114"/>
        <end position="177"/>
    </location>
</feature>
<dbReference type="AlphaFoldDB" id="A0AAN9AT58"/>
<dbReference type="Gene3D" id="3.40.30.10">
    <property type="entry name" value="Glutaredoxin"/>
    <property type="match status" value="1"/>
</dbReference>
<feature type="compositionally biased region" description="Basic and acidic residues" evidence="7">
    <location>
        <begin position="432"/>
        <end position="455"/>
    </location>
</feature>
<feature type="region of interest" description="Disordered" evidence="7">
    <location>
        <begin position="414"/>
        <end position="473"/>
    </location>
</feature>
<comment type="caution">
    <text evidence="9">The sequence shown here is derived from an EMBL/GenBank/DDBJ whole genome shotgun (WGS) entry which is preliminary data.</text>
</comment>
<dbReference type="Pfam" id="PF23187">
    <property type="entry name" value="UBX7_N"/>
    <property type="match status" value="1"/>
</dbReference>
<feature type="domain" description="UBX" evidence="8">
    <location>
        <begin position="295"/>
        <end position="370"/>
    </location>
</feature>
<evidence type="ECO:0000313" key="9">
    <source>
        <dbReference type="EMBL" id="KAK7092783.1"/>
    </source>
</evidence>
<sequence length="473" mass="52463">MEWFSGNIPQAIQLAKERGSIFLVYVTGEDEDTKGMDKMWEDAEVSQMCKRDATVAIKIQGNSESCTFFSQIYPVVIIPSAYFIGNNGTPLEVIGGKVDADSFRQKVQNVLERNKSNEASPAQSSQQQHMSSAASSSAASQLPGTSAASSSRSDVAMAATSEEEEPQKKKSKPELDDRVERARELLEKKKALKAQEEFEKERLKEVERRKTGQSVQQLKQFQQEREILEVKEQLKKEKEEERKAREHIKLEIARDRAERNAKYQTEKSQKTEQQEAARKAKLVEQQRAAAEAGARRSETARIQFRLPDGSSVSNQFPSSERLQAAYEFVVQRMDCDVTLSTAYPRRTFTQSDMDATFVDLQLAPTAVLIVVPASGSLGNSSGGGGGGLLSLLFAPFMVIWNLIMSFFAPSPALTQNSNSSAGSSSSTSAAGGDRERQSATKRSRQEGNIRRMRNPDDDDDENATWNGNSTQQM</sequence>
<dbReference type="Gene3D" id="3.10.20.90">
    <property type="entry name" value="Phosphatidylinositol 3-kinase Catalytic Subunit, Chain A, domain 1"/>
    <property type="match status" value="1"/>
</dbReference>